<feature type="domain" description="DUF11" evidence="2">
    <location>
        <begin position="439"/>
        <end position="487"/>
    </location>
</feature>
<proteinExistence type="predicted"/>
<dbReference type="Gene3D" id="2.60.40.740">
    <property type="match status" value="1"/>
</dbReference>
<feature type="region of interest" description="Disordered" evidence="1">
    <location>
        <begin position="539"/>
        <end position="565"/>
    </location>
</feature>
<organism evidence="3 4">
    <name type="scientific">Deinococcus aquiradiocola</name>
    <dbReference type="NCBI Taxonomy" id="393059"/>
    <lineage>
        <taxon>Bacteria</taxon>
        <taxon>Thermotogati</taxon>
        <taxon>Deinococcota</taxon>
        <taxon>Deinococci</taxon>
        <taxon>Deinococcales</taxon>
        <taxon>Deinococcaceae</taxon>
        <taxon>Deinococcus</taxon>
    </lineage>
</organism>
<dbReference type="InterPro" id="IPR047589">
    <property type="entry name" value="DUF11_rpt"/>
</dbReference>
<evidence type="ECO:0000313" key="3">
    <source>
        <dbReference type="EMBL" id="GGJ72487.1"/>
    </source>
</evidence>
<reference evidence="3" key="1">
    <citation type="journal article" date="2014" name="Int. J. Syst. Evol. Microbiol.">
        <title>Complete genome sequence of Corynebacterium casei LMG S-19264T (=DSM 44701T), isolated from a smear-ripened cheese.</title>
        <authorList>
            <consortium name="US DOE Joint Genome Institute (JGI-PGF)"/>
            <person name="Walter F."/>
            <person name="Albersmeier A."/>
            <person name="Kalinowski J."/>
            <person name="Ruckert C."/>
        </authorList>
    </citation>
    <scope>NUCLEOTIDE SEQUENCE</scope>
    <source>
        <strain evidence="3">JCM 14371</strain>
    </source>
</reference>
<dbReference type="EMBL" id="BMOE01000004">
    <property type="protein sequence ID" value="GGJ72487.1"/>
    <property type="molecule type" value="Genomic_DNA"/>
</dbReference>
<dbReference type="InterPro" id="IPR051172">
    <property type="entry name" value="Chlamydia_OmcB"/>
</dbReference>
<dbReference type="AlphaFoldDB" id="A0A917PDZ0"/>
<evidence type="ECO:0000259" key="2">
    <source>
        <dbReference type="Pfam" id="PF01345"/>
    </source>
</evidence>
<name>A0A917PDZ0_9DEIO</name>
<dbReference type="PANTHER" id="PTHR34819">
    <property type="entry name" value="LARGE CYSTEINE-RICH PERIPLASMIC PROTEIN OMCB"/>
    <property type="match status" value="1"/>
</dbReference>
<evidence type="ECO:0000313" key="4">
    <source>
        <dbReference type="Proteomes" id="UP000635726"/>
    </source>
</evidence>
<gene>
    <name evidence="3" type="ORF">GCM10008939_16140</name>
</gene>
<comment type="caution">
    <text evidence="3">The sequence shown here is derived from an EMBL/GenBank/DDBJ whole genome shotgun (WGS) entry which is preliminary data.</text>
</comment>
<dbReference type="NCBIfam" id="TIGR01451">
    <property type="entry name" value="B_ant_repeat"/>
    <property type="match status" value="1"/>
</dbReference>
<dbReference type="PANTHER" id="PTHR34819:SF3">
    <property type="entry name" value="CELL SURFACE PROTEIN"/>
    <property type="match status" value="1"/>
</dbReference>
<dbReference type="InterPro" id="IPR001434">
    <property type="entry name" value="OmcB-like_DUF11"/>
</dbReference>
<dbReference type="Proteomes" id="UP000635726">
    <property type="component" value="Unassembled WGS sequence"/>
</dbReference>
<sequence>MGCATITVDLDGITPVNGVTTAPVIVTDSSGAEAFNGTANDLEKLSKTFPAGTYSVKAGTLQGYTAQNSPQSVTLDCDANKDKTVLLSFKTTAVTQAKVASLAFTASKAVTDGDLQDLPGKPEANVNKNVMLYASQTEEPVLVSMMVKDASGAPVAGAAVNVQVDSPSVAIIGGHVSGLGSVASQGVQQGVAYSDDQGMVRFTAYATSAPASGAPVKFVVSAVNDGGAALKEFKAFFLNMSHLYYQGNTSFGASATIPSKQRLGGNVGSFENNWIDPAQRTHAFTTVAYTKQPQGGPSVVGGRGSFPGFMEYSVSGPSMDRVFLTTSSSANSGDSTLDSAGQPVYLKTRDDVKAADLGLNVQVAATYHYTPTYGSTTYDFPLKSYVFSKAFTGTILSIRKTGPDIETWTGYGQTHDAYRPDDVTLLPAMDPGNLTPSSADNFTVGRTYEYRITVTNTGKTVARNVIARDVLPAELGFVQGSVNVSKGGTPVPNGNLLATYNAQRHAFNLSFTGSESIGELQPGESFDITFRVYPRQKPGYAWNDNNRDGQSDGTTGTGAYGENAPRDGYYEDPYLIKNRAKASAENAFEVDAYKDIHIVRPVLTIDKYAQTRVVYTNQPVKFDIGVHILNRATEDPNPEVRAGYAALGDLKGEGFAYKTRLEDSYGYNLDFVNAYDAAGNRVTTFEQLGNNALALNLPEVMLPGDSYNLTTVFQAENSVKGPNGRDSAGLGANVNCARLYAWNLNQPYNRILEESDFKAQAQRPVFPPLSPQYEGVYRGFLPINLDGNTSEFLTNENGIDRAGHNYLIDCDFVYVLDRPSFDLRLFDAARGSNGLTDYTVNPNRLTDAQSIPQGSYYEYDFSYTNESADSAHNVRSSMTLPTFASLNDLGVVYTHLGTPYSYSMAQVLAGVTLPSGATLTATRAGDTVSMRVSEMGARDTLFAQFVMYANQAGSGKAVSSLDWDENTNGSPLAEEEYTRVVLR</sequence>
<protein>
    <recommendedName>
        <fullName evidence="2">DUF11 domain-containing protein</fullName>
    </recommendedName>
</protein>
<evidence type="ECO:0000256" key="1">
    <source>
        <dbReference type="SAM" id="MobiDB-lite"/>
    </source>
</evidence>
<dbReference type="Pfam" id="PF01345">
    <property type="entry name" value="DUF11"/>
    <property type="match status" value="1"/>
</dbReference>
<keyword evidence="4" id="KW-1185">Reference proteome</keyword>
<accession>A0A917PDZ0</accession>
<reference evidence="3" key="2">
    <citation type="submission" date="2020-09" db="EMBL/GenBank/DDBJ databases">
        <authorList>
            <person name="Sun Q."/>
            <person name="Ohkuma M."/>
        </authorList>
    </citation>
    <scope>NUCLEOTIDE SEQUENCE</scope>
    <source>
        <strain evidence="3">JCM 14371</strain>
    </source>
</reference>